<sequence>MDTMNLLEHYIKKIHSERILTEDWTKDFDHGFVKVDITVNCYGSLSRVTTVFSDDEWEKIKSVGYYLR</sequence>
<reference evidence="1 2" key="1">
    <citation type="submission" date="2023-09" db="EMBL/GenBank/DDBJ databases">
        <title>Streptomyces sp. nov.: A antagonism against Alternaria gaisen Producing Streptochlin, Isolated from Tamarix root soil.</title>
        <authorList>
            <person name="Chen Y."/>
        </authorList>
    </citation>
    <scope>NUCLEOTIDE SEQUENCE [LARGE SCALE GENOMIC DNA]</scope>
    <source>
        <strain evidence="1 2">TRM76323</strain>
    </source>
</reference>
<dbReference type="EMBL" id="JAWCTQ010000016">
    <property type="protein sequence ID" value="MDT9683435.1"/>
    <property type="molecule type" value="Genomic_DNA"/>
</dbReference>
<protein>
    <submittedName>
        <fullName evidence="1">Uncharacterized protein</fullName>
    </submittedName>
</protein>
<organism evidence="1 2">
    <name type="scientific">Streptomyces tamarix</name>
    <dbReference type="NCBI Taxonomy" id="3078565"/>
    <lineage>
        <taxon>Bacteria</taxon>
        <taxon>Bacillati</taxon>
        <taxon>Actinomycetota</taxon>
        <taxon>Actinomycetes</taxon>
        <taxon>Kitasatosporales</taxon>
        <taxon>Streptomycetaceae</taxon>
        <taxon>Streptomyces</taxon>
    </lineage>
</organism>
<dbReference type="RefSeq" id="WP_315878509.1">
    <property type="nucleotide sequence ID" value="NZ_JAWCTQ010000016.1"/>
</dbReference>
<dbReference type="Proteomes" id="UP001250181">
    <property type="component" value="Unassembled WGS sequence"/>
</dbReference>
<evidence type="ECO:0000313" key="2">
    <source>
        <dbReference type="Proteomes" id="UP001250181"/>
    </source>
</evidence>
<name>A0ABU3QKY5_9ACTN</name>
<comment type="caution">
    <text evidence="1">The sequence shown here is derived from an EMBL/GenBank/DDBJ whole genome shotgun (WGS) entry which is preliminary data.</text>
</comment>
<evidence type="ECO:0000313" key="1">
    <source>
        <dbReference type="EMBL" id="MDT9683435.1"/>
    </source>
</evidence>
<gene>
    <name evidence="1" type="ORF">RND61_15405</name>
</gene>
<accession>A0ABU3QKY5</accession>
<keyword evidence="2" id="KW-1185">Reference proteome</keyword>
<proteinExistence type="predicted"/>